<dbReference type="EMBL" id="JANUGX010000001">
    <property type="protein sequence ID" value="MCS0587706.1"/>
    <property type="molecule type" value="Genomic_DNA"/>
</dbReference>
<keyword evidence="2" id="KW-1185">Reference proteome</keyword>
<protein>
    <submittedName>
        <fullName evidence="1">Uncharacterized protein</fullName>
    </submittedName>
</protein>
<accession>A0ABT2A0L0</accession>
<organism evidence="1 2">
    <name type="scientific">Massilia norwichensis</name>
    <dbReference type="NCBI Taxonomy" id="1442366"/>
    <lineage>
        <taxon>Bacteria</taxon>
        <taxon>Pseudomonadati</taxon>
        <taxon>Pseudomonadota</taxon>
        <taxon>Betaproteobacteria</taxon>
        <taxon>Burkholderiales</taxon>
        <taxon>Oxalobacteraceae</taxon>
        <taxon>Telluria group</taxon>
        <taxon>Massilia</taxon>
    </lineage>
</organism>
<dbReference type="Proteomes" id="UP001205560">
    <property type="component" value="Unassembled WGS sequence"/>
</dbReference>
<sequence>MVWKVRRETVVSQHIEVALVYREMLGLDEAARYLEHEGIDQEIVDRILFTDRKRGPPVAPLSHLQQQGCRRRNRVHDAIVEAALKIEKSSARRWRWPC</sequence>
<name>A0ABT2A0L0_9BURK</name>
<reference evidence="1 2" key="1">
    <citation type="submission" date="2022-08" db="EMBL/GenBank/DDBJ databases">
        <title>Reclassification of Massilia species as members of the genera Telluria, Duganella, Pseudoduganella, Mokoshia gen. nov. and Zemynaea gen. nov. using orthogonal and non-orthogonal genome-based approaches.</title>
        <authorList>
            <person name="Bowman J.P."/>
        </authorList>
    </citation>
    <scope>NUCLEOTIDE SEQUENCE [LARGE SCALE GENOMIC DNA]</scope>
    <source>
        <strain evidence="1 2">LMG 28164</strain>
    </source>
</reference>
<evidence type="ECO:0000313" key="2">
    <source>
        <dbReference type="Proteomes" id="UP001205560"/>
    </source>
</evidence>
<gene>
    <name evidence="1" type="ORF">NX782_00640</name>
</gene>
<proteinExistence type="predicted"/>
<evidence type="ECO:0000313" key="1">
    <source>
        <dbReference type="EMBL" id="MCS0587706.1"/>
    </source>
</evidence>
<comment type="caution">
    <text evidence="1">The sequence shown here is derived from an EMBL/GenBank/DDBJ whole genome shotgun (WGS) entry which is preliminary data.</text>
</comment>
<dbReference type="RefSeq" id="WP_258843540.1">
    <property type="nucleotide sequence ID" value="NZ_JANUGX010000001.1"/>
</dbReference>